<evidence type="ECO:0000313" key="2">
    <source>
        <dbReference type="EMBL" id="MBW0486127.1"/>
    </source>
</evidence>
<feature type="compositionally biased region" description="Polar residues" evidence="1">
    <location>
        <begin position="28"/>
        <end position="41"/>
    </location>
</feature>
<evidence type="ECO:0000313" key="3">
    <source>
        <dbReference type="Proteomes" id="UP000765509"/>
    </source>
</evidence>
<feature type="compositionally biased region" description="Low complexity" evidence="1">
    <location>
        <begin position="11"/>
        <end position="20"/>
    </location>
</feature>
<name>A0A9Q3CM06_9BASI</name>
<protein>
    <submittedName>
        <fullName evidence="2">Uncharacterized protein</fullName>
    </submittedName>
</protein>
<feature type="compositionally biased region" description="Polar residues" evidence="1">
    <location>
        <begin position="1"/>
        <end position="10"/>
    </location>
</feature>
<accession>A0A9Q3CM06</accession>
<dbReference type="AlphaFoldDB" id="A0A9Q3CM06"/>
<feature type="region of interest" description="Disordered" evidence="1">
    <location>
        <begin position="1"/>
        <end position="56"/>
    </location>
</feature>
<sequence>MESTIIQISNQKYKQLSQQKKGGKQERSSNSFYKKFTSQPATPKGKKNKKNDWKKPYSPSFRILILQKDAMDNVLNMARSLMEFNNKEE</sequence>
<gene>
    <name evidence="2" type="ORF">O181_025842</name>
</gene>
<evidence type="ECO:0000256" key="1">
    <source>
        <dbReference type="SAM" id="MobiDB-lite"/>
    </source>
</evidence>
<reference evidence="2" key="1">
    <citation type="submission" date="2021-03" db="EMBL/GenBank/DDBJ databases">
        <title>Draft genome sequence of rust myrtle Austropuccinia psidii MF-1, a brazilian biotype.</title>
        <authorList>
            <person name="Quecine M.C."/>
            <person name="Pachon D.M.R."/>
            <person name="Bonatelli M.L."/>
            <person name="Correr F.H."/>
            <person name="Franceschini L.M."/>
            <person name="Leite T.F."/>
            <person name="Margarido G.R.A."/>
            <person name="Almeida C.A."/>
            <person name="Ferrarezi J.A."/>
            <person name="Labate C.A."/>
        </authorList>
    </citation>
    <scope>NUCLEOTIDE SEQUENCE</scope>
    <source>
        <strain evidence="2">MF-1</strain>
    </source>
</reference>
<dbReference type="EMBL" id="AVOT02008486">
    <property type="protein sequence ID" value="MBW0486127.1"/>
    <property type="molecule type" value="Genomic_DNA"/>
</dbReference>
<organism evidence="2 3">
    <name type="scientific">Austropuccinia psidii MF-1</name>
    <dbReference type="NCBI Taxonomy" id="1389203"/>
    <lineage>
        <taxon>Eukaryota</taxon>
        <taxon>Fungi</taxon>
        <taxon>Dikarya</taxon>
        <taxon>Basidiomycota</taxon>
        <taxon>Pucciniomycotina</taxon>
        <taxon>Pucciniomycetes</taxon>
        <taxon>Pucciniales</taxon>
        <taxon>Sphaerophragmiaceae</taxon>
        <taxon>Austropuccinia</taxon>
    </lineage>
</organism>
<proteinExistence type="predicted"/>
<keyword evidence="3" id="KW-1185">Reference proteome</keyword>
<comment type="caution">
    <text evidence="2">The sequence shown here is derived from an EMBL/GenBank/DDBJ whole genome shotgun (WGS) entry which is preliminary data.</text>
</comment>
<dbReference type="Proteomes" id="UP000765509">
    <property type="component" value="Unassembled WGS sequence"/>
</dbReference>